<dbReference type="OrthoDB" id="4562539at2"/>
<comment type="caution">
    <text evidence="1">The sequence shown here is derived from an EMBL/GenBank/DDBJ whole genome shotgun (WGS) entry which is preliminary data.</text>
</comment>
<dbReference type="RefSeq" id="WP_132491118.1">
    <property type="nucleotide sequence ID" value="NZ_SMKW01000050.1"/>
</dbReference>
<evidence type="ECO:0000313" key="2">
    <source>
        <dbReference type="Proteomes" id="UP000294947"/>
    </source>
</evidence>
<proteinExistence type="predicted"/>
<organism evidence="1 2">
    <name type="scientific">Saccharopolyspora elongata</name>
    <dbReference type="NCBI Taxonomy" id="2530387"/>
    <lineage>
        <taxon>Bacteria</taxon>
        <taxon>Bacillati</taxon>
        <taxon>Actinomycetota</taxon>
        <taxon>Actinomycetes</taxon>
        <taxon>Pseudonocardiales</taxon>
        <taxon>Pseudonocardiaceae</taxon>
        <taxon>Saccharopolyspora</taxon>
    </lineage>
</organism>
<dbReference type="Proteomes" id="UP000294947">
    <property type="component" value="Unassembled WGS sequence"/>
</dbReference>
<evidence type="ECO:0008006" key="3">
    <source>
        <dbReference type="Google" id="ProtNLM"/>
    </source>
</evidence>
<dbReference type="EMBL" id="SMKW01000050">
    <property type="protein sequence ID" value="TDD42212.1"/>
    <property type="molecule type" value="Genomic_DNA"/>
</dbReference>
<gene>
    <name evidence="1" type="ORF">E1288_30255</name>
</gene>
<sequence>MADETYVNAPGVQADAQKLAEAVRRFQRSLDELKAALQADDKCWSDDEIGAEFEKNYKSAAGKVTDSLEQTGKNLLQVAEKTLPDSARVLQEQDDFNAQGVRAAAAELYQETPPDTKS</sequence>
<keyword evidence="2" id="KW-1185">Reference proteome</keyword>
<accession>A0A4R4YG57</accession>
<evidence type="ECO:0000313" key="1">
    <source>
        <dbReference type="EMBL" id="TDD42212.1"/>
    </source>
</evidence>
<protein>
    <recommendedName>
        <fullName evidence="3">WXG100 family type VII secretion target</fullName>
    </recommendedName>
</protein>
<reference evidence="1 2" key="1">
    <citation type="submission" date="2019-03" db="EMBL/GenBank/DDBJ databases">
        <title>Draft genome sequences of novel Actinobacteria.</title>
        <authorList>
            <person name="Sahin N."/>
            <person name="Ay H."/>
            <person name="Saygin H."/>
        </authorList>
    </citation>
    <scope>NUCLEOTIDE SEQUENCE [LARGE SCALE GENOMIC DNA]</scope>
    <source>
        <strain evidence="1 2">7K502</strain>
    </source>
</reference>
<name>A0A4R4YG57_9PSEU</name>
<dbReference type="AlphaFoldDB" id="A0A4R4YG57"/>